<dbReference type="PANTHER" id="PTHR30097">
    <property type="entry name" value="CATION EFFLUX SYSTEM PROTEIN CUSB"/>
    <property type="match status" value="1"/>
</dbReference>
<dbReference type="Pfam" id="PF25954">
    <property type="entry name" value="Beta-barrel_RND_2"/>
    <property type="match status" value="1"/>
</dbReference>
<dbReference type="SUPFAM" id="SSF111369">
    <property type="entry name" value="HlyD-like secretion proteins"/>
    <property type="match status" value="1"/>
</dbReference>
<dbReference type="Gene3D" id="2.40.30.170">
    <property type="match status" value="1"/>
</dbReference>
<dbReference type="CDD" id="cd06850">
    <property type="entry name" value="biotinyl_domain"/>
    <property type="match status" value="1"/>
</dbReference>
<sequence>MNRLLPLILVPLLLTACGNDTPPSAVVAAEKASAAEEYERGPHRGRMLRQGDFALEVTIYETNVPPQYRLYAYQNGKPLPPASVQAAIQLKRLDGEFNNFTFTPEKDYLNGSSEVIEPHSFDVEVKAQHAGQSYSWAFPSYEGRTTIPAAAANDAGVKVEKAGPTTIRNTVRLMGAVMVDANRRAEIKARFPGIVRAVNVQEGQRVSRGQTLVAIEGNDSMRTYSVVAPFDGIVLARNTNVGDVAGSNTLVELADLSSVWVELRALGGDAEKLSVGQEVEISSATGGSRVTGKIQTLLPLASGQSVVARASIANPEGRWRPGMAVSADVTVAARQVPLAVKESGLQRFRDFTVVFTQVGDTYEVRMLELGERDGRYAEVLGGLKQGATYVAEQSFLIKADIEKSGASHDH</sequence>
<evidence type="ECO:0000259" key="4">
    <source>
        <dbReference type="Pfam" id="PF25971"/>
    </source>
</evidence>
<feature type="domain" description="CusB-like beta-barrel" evidence="3">
    <location>
        <begin position="258"/>
        <end position="329"/>
    </location>
</feature>
<dbReference type="KEGG" id="dsu:Dsui_1129"/>
<evidence type="ECO:0000313" key="7">
    <source>
        <dbReference type="Proteomes" id="UP000005633"/>
    </source>
</evidence>
<feature type="domain" description="CzcB N-terminal" evidence="4">
    <location>
        <begin position="45"/>
        <end position="136"/>
    </location>
</feature>
<dbReference type="PROSITE" id="PS51257">
    <property type="entry name" value="PROKAR_LIPOPROTEIN"/>
    <property type="match status" value="1"/>
</dbReference>
<gene>
    <name evidence="6" type="ordered locus">Dsui_1129</name>
</gene>
<organism evidence="6 7">
    <name type="scientific">Azospira oryzae (strain ATCC BAA-33 / DSM 13638 / PS)</name>
    <name type="common">Dechlorosoma suillum</name>
    <dbReference type="NCBI Taxonomy" id="640081"/>
    <lineage>
        <taxon>Bacteria</taxon>
        <taxon>Pseudomonadati</taxon>
        <taxon>Pseudomonadota</taxon>
        <taxon>Betaproteobacteria</taxon>
        <taxon>Rhodocyclales</taxon>
        <taxon>Rhodocyclaceae</taxon>
        <taxon>Azospira</taxon>
    </lineage>
</organism>
<dbReference type="PANTHER" id="PTHR30097:SF4">
    <property type="entry name" value="SLR6042 PROTEIN"/>
    <property type="match status" value="1"/>
</dbReference>
<dbReference type="GO" id="GO:0030288">
    <property type="term" value="C:outer membrane-bounded periplasmic space"/>
    <property type="evidence" value="ECO:0007669"/>
    <property type="project" value="TreeGrafter"/>
</dbReference>
<dbReference type="RefSeq" id="WP_014236232.1">
    <property type="nucleotide sequence ID" value="NC_016616.1"/>
</dbReference>
<keyword evidence="1" id="KW-0813">Transport</keyword>
<dbReference type="InterPro" id="IPR058792">
    <property type="entry name" value="Beta-barrel_RND_2"/>
</dbReference>
<dbReference type="GO" id="GO:0060003">
    <property type="term" value="P:copper ion export"/>
    <property type="evidence" value="ECO:0007669"/>
    <property type="project" value="TreeGrafter"/>
</dbReference>
<dbReference type="HOGENOM" id="CLU_018816_13_0_4"/>
<evidence type="ECO:0000259" key="5">
    <source>
        <dbReference type="Pfam" id="PF25975"/>
    </source>
</evidence>
<dbReference type="InterPro" id="IPR058646">
    <property type="entry name" value="CzcB_N"/>
</dbReference>
<dbReference type="InterPro" id="IPR051909">
    <property type="entry name" value="MFP_Cation_Efflux"/>
</dbReference>
<dbReference type="STRING" id="640081.Dsui_1129"/>
<accession>G8QKS6</accession>
<dbReference type="AlphaFoldDB" id="G8QKS6"/>
<proteinExistence type="predicted"/>
<dbReference type="Pfam" id="PF25975">
    <property type="entry name" value="CzcB_C"/>
    <property type="match status" value="1"/>
</dbReference>
<evidence type="ECO:0000259" key="2">
    <source>
        <dbReference type="Pfam" id="PF25917"/>
    </source>
</evidence>
<dbReference type="InterPro" id="IPR058625">
    <property type="entry name" value="MdtA-like_BSH"/>
</dbReference>
<name>G8QKS6_AZOOP</name>
<dbReference type="Gene3D" id="2.40.420.20">
    <property type="match status" value="1"/>
</dbReference>
<feature type="domain" description="CzcB-like C-terminal circularly permuted SH3-like" evidence="5">
    <location>
        <begin position="338"/>
        <end position="398"/>
    </location>
</feature>
<dbReference type="Pfam" id="PF25917">
    <property type="entry name" value="BSH_RND"/>
    <property type="match status" value="1"/>
</dbReference>
<dbReference type="GO" id="GO:0015679">
    <property type="term" value="P:plasma membrane copper ion transport"/>
    <property type="evidence" value="ECO:0007669"/>
    <property type="project" value="TreeGrafter"/>
</dbReference>
<dbReference type="Proteomes" id="UP000005633">
    <property type="component" value="Chromosome"/>
</dbReference>
<feature type="domain" description="Multidrug resistance protein MdtA-like barrel-sandwich hybrid" evidence="2">
    <location>
        <begin position="183"/>
        <end position="248"/>
    </location>
</feature>
<dbReference type="InterPro" id="IPR058649">
    <property type="entry name" value="CzcB_C"/>
</dbReference>
<evidence type="ECO:0000313" key="6">
    <source>
        <dbReference type="EMBL" id="AEV25531.1"/>
    </source>
</evidence>
<dbReference type="Pfam" id="PF25971">
    <property type="entry name" value="CzcB_N"/>
    <property type="match status" value="1"/>
</dbReference>
<dbReference type="Gene3D" id="2.40.50.100">
    <property type="match status" value="1"/>
</dbReference>
<evidence type="ECO:0000256" key="1">
    <source>
        <dbReference type="ARBA" id="ARBA00022448"/>
    </source>
</evidence>
<dbReference type="OrthoDB" id="9768185at2"/>
<dbReference type="eggNOG" id="COG0845">
    <property type="taxonomic scope" value="Bacteria"/>
</dbReference>
<reference evidence="6 7" key="1">
    <citation type="journal article" date="2012" name="J. Bacteriol.">
        <title>Complete genome sequence of the anaerobic perchlorate-reducing bacterium Azospira suillum strain PS.</title>
        <authorList>
            <person name="Byrne-Bailey K.G."/>
            <person name="Coates J.D."/>
        </authorList>
    </citation>
    <scope>NUCLEOTIDE SEQUENCE [LARGE SCALE GENOMIC DNA]</scope>
    <source>
        <strain evidence="7">ATCC BAA-33 / DSM 13638 / PS</strain>
    </source>
</reference>
<protein>
    <submittedName>
        <fullName evidence="6">Acetyl/propionyl-CoA carboxylase, alpha subunit</fullName>
    </submittedName>
</protein>
<dbReference type="EMBL" id="CP003153">
    <property type="protein sequence ID" value="AEV25531.1"/>
    <property type="molecule type" value="Genomic_DNA"/>
</dbReference>
<evidence type="ECO:0000259" key="3">
    <source>
        <dbReference type="Pfam" id="PF25954"/>
    </source>
</evidence>
<dbReference type="GO" id="GO:0046914">
    <property type="term" value="F:transition metal ion binding"/>
    <property type="evidence" value="ECO:0007669"/>
    <property type="project" value="TreeGrafter"/>
</dbReference>